<feature type="compositionally biased region" description="Basic and acidic residues" evidence="1">
    <location>
        <begin position="11"/>
        <end position="20"/>
    </location>
</feature>
<feature type="region of interest" description="Disordered" evidence="1">
    <location>
        <begin position="502"/>
        <end position="599"/>
    </location>
</feature>
<feature type="compositionally biased region" description="Polar residues" evidence="1">
    <location>
        <begin position="544"/>
        <end position="553"/>
    </location>
</feature>
<dbReference type="EMBL" id="CAMXCT020005902">
    <property type="protein sequence ID" value="CAL1166937.1"/>
    <property type="molecule type" value="Genomic_DNA"/>
</dbReference>
<feature type="compositionally biased region" description="Basic and acidic residues" evidence="1">
    <location>
        <begin position="502"/>
        <end position="515"/>
    </location>
</feature>
<dbReference type="EMBL" id="CAMXCT010005902">
    <property type="protein sequence ID" value="CAI4013562.1"/>
    <property type="molecule type" value="Genomic_DNA"/>
</dbReference>
<reference evidence="3" key="1">
    <citation type="submission" date="2022-10" db="EMBL/GenBank/DDBJ databases">
        <authorList>
            <person name="Chen Y."/>
            <person name="Dougan E. K."/>
            <person name="Chan C."/>
            <person name="Rhodes N."/>
            <person name="Thang M."/>
        </authorList>
    </citation>
    <scope>NUCLEOTIDE SEQUENCE</scope>
</reference>
<reference evidence="4 5" key="2">
    <citation type="submission" date="2024-05" db="EMBL/GenBank/DDBJ databases">
        <authorList>
            <person name="Chen Y."/>
            <person name="Shah S."/>
            <person name="Dougan E. K."/>
            <person name="Thang M."/>
            <person name="Chan C."/>
        </authorList>
    </citation>
    <scope>NUCLEOTIDE SEQUENCE [LARGE SCALE GENOMIC DNA]</scope>
</reference>
<proteinExistence type="predicted"/>
<dbReference type="InterPro" id="IPR001878">
    <property type="entry name" value="Znf_CCHC"/>
</dbReference>
<feature type="domain" description="CCHC-type" evidence="2">
    <location>
        <begin position="20"/>
        <end position="32"/>
    </location>
</feature>
<evidence type="ECO:0000313" key="5">
    <source>
        <dbReference type="Proteomes" id="UP001152797"/>
    </source>
</evidence>
<dbReference type="Proteomes" id="UP001152797">
    <property type="component" value="Unassembled WGS sequence"/>
</dbReference>
<evidence type="ECO:0000259" key="2">
    <source>
        <dbReference type="Pfam" id="PF00098"/>
    </source>
</evidence>
<feature type="compositionally biased region" description="Polar residues" evidence="1">
    <location>
        <begin position="351"/>
        <end position="366"/>
    </location>
</feature>
<accession>A0A9P1DQC2</accession>
<dbReference type="GO" id="GO:0008270">
    <property type="term" value="F:zinc ion binding"/>
    <property type="evidence" value="ECO:0007669"/>
    <property type="project" value="InterPro"/>
</dbReference>
<feature type="region of interest" description="Disordered" evidence="1">
    <location>
        <begin position="327"/>
        <end position="366"/>
    </location>
</feature>
<organism evidence="3">
    <name type="scientific">Cladocopium goreaui</name>
    <dbReference type="NCBI Taxonomy" id="2562237"/>
    <lineage>
        <taxon>Eukaryota</taxon>
        <taxon>Sar</taxon>
        <taxon>Alveolata</taxon>
        <taxon>Dinophyceae</taxon>
        <taxon>Suessiales</taxon>
        <taxon>Symbiodiniaceae</taxon>
        <taxon>Cladocopium</taxon>
    </lineage>
</organism>
<dbReference type="Gene3D" id="4.10.60.10">
    <property type="entry name" value="Zinc finger, CCHC-type"/>
    <property type="match status" value="1"/>
</dbReference>
<dbReference type="AlphaFoldDB" id="A0A9P1DQC2"/>
<feature type="compositionally biased region" description="Basic and acidic residues" evidence="1">
    <location>
        <begin position="327"/>
        <end position="348"/>
    </location>
</feature>
<name>A0A9P1DQC2_9DINO</name>
<gene>
    <name evidence="3" type="ORF">C1SCF055_LOCUS38521</name>
</gene>
<dbReference type="Pfam" id="PF00098">
    <property type="entry name" value="zf-CCHC"/>
    <property type="match status" value="1"/>
</dbReference>
<evidence type="ECO:0000313" key="4">
    <source>
        <dbReference type="EMBL" id="CAL4800874.1"/>
    </source>
</evidence>
<dbReference type="EMBL" id="CAMXCT030005902">
    <property type="protein sequence ID" value="CAL4800874.1"/>
    <property type="molecule type" value="Genomic_DNA"/>
</dbReference>
<feature type="region of interest" description="Disordered" evidence="1">
    <location>
        <begin position="1"/>
        <end position="28"/>
    </location>
</feature>
<dbReference type="GO" id="GO:0003676">
    <property type="term" value="F:nucleic acid binding"/>
    <property type="evidence" value="ECO:0007669"/>
    <property type="project" value="InterPro"/>
</dbReference>
<protein>
    <submittedName>
        <fullName evidence="4">Copia protein</fullName>
    </submittedName>
</protein>
<comment type="caution">
    <text evidence="3">The sequence shown here is derived from an EMBL/GenBank/DDBJ whole genome shotgun (WGS) entry which is preliminary data.</text>
</comment>
<keyword evidence="5" id="KW-1185">Reference proteome</keyword>
<evidence type="ECO:0000313" key="3">
    <source>
        <dbReference type="EMBL" id="CAI4013562.1"/>
    </source>
</evidence>
<sequence>MAAEDGPASEARSRLREKARCGRPGHWKRECPMANNQIENVKKNNEGESFTGMMIEEFHMVRDNQGSSETVIHALPEDAQPYYVTGLEANTDRKSASATVVHEPDQPVLSGSTFLQSQMNSEAGGAEIFNTEEADDEAIIDTGASRAVIGLKRTGFVSRWCQVEVNQRVCLIRIMATEGTVNYLQKSLTSPVDPSLHGNATYQELPQSLSRPPGVANLEEWGSVIAPSGKHHQKTYAVIYETDRKYVSQMWNRRAVAPWARSFQLYCRHRREASIEKQKEDTINQGLQMPISPHMTPEVASLIRAGGAPWLTPRTNAQLIEQKKVRDAQKAKKEDKDWEHVEVTEVKTSKRSLPSTASTMETQPNETKVAQLQAQIATLQRDLQIELNGLKQIRSTGPAKMSLSIFGVPSGPSAESSSAAASEGPKLDQAIVPRCADHSIPYEPSDSEKVESKLGVDESVGVVAVEQKRVVWLSHLGRLVRASPEQIRPASLREFINLPRGEDNQVKNEEPKGRSFVDLSGDPEDFPPREGELEENEYSPGTPRDSTGDTSQPEQEDFRNDAPTEDGNPNDTEPVLPHEVPVPDWETDKEDSLFGDDVTISSPERGVWEINFTNEEWEPEVAETFCAHPGIFEQVWLTTGEKRKRVEVNYRLQSEGDQALFDAAKKKEIKAWIDHGTVQRATKGTLRPEQVMRCRWILTWKPPAPGTTERRAKARLVVLGFEDPDLQQIPNDAPTLSKDGRQLLLQQVASSVDWSNPGKILQMAPRANAVTDCKSVYDIATKTSTPTFLNNSSATAAWRRAKTLEPPFGKVSETSNLTFSRAEKLKLDVLRNPTRPSPSARAS</sequence>
<evidence type="ECO:0000256" key="1">
    <source>
        <dbReference type="SAM" id="MobiDB-lite"/>
    </source>
</evidence>